<reference evidence="1 2" key="1">
    <citation type="submission" date="2016-10" db="EMBL/GenBank/DDBJ databases">
        <authorList>
            <person name="de Groot N.N."/>
        </authorList>
    </citation>
    <scope>NUCLEOTIDE SEQUENCE [LARGE SCALE GENOMIC DNA]</scope>
    <source>
        <strain evidence="1 2">DSM 28286</strain>
    </source>
</reference>
<dbReference type="EMBL" id="FOXQ01000001">
    <property type="protein sequence ID" value="SFP61493.1"/>
    <property type="molecule type" value="Genomic_DNA"/>
</dbReference>
<organism evidence="1 2">
    <name type="scientific">Parafilimonas terrae</name>
    <dbReference type="NCBI Taxonomy" id="1465490"/>
    <lineage>
        <taxon>Bacteria</taxon>
        <taxon>Pseudomonadati</taxon>
        <taxon>Bacteroidota</taxon>
        <taxon>Chitinophagia</taxon>
        <taxon>Chitinophagales</taxon>
        <taxon>Chitinophagaceae</taxon>
        <taxon>Parafilimonas</taxon>
    </lineage>
</organism>
<accession>A0A1I5RSM0</accession>
<dbReference type="OrthoDB" id="9801773at2"/>
<name>A0A1I5RSM0_9BACT</name>
<dbReference type="CDD" id="cd07820">
    <property type="entry name" value="SRPBCC_3"/>
    <property type="match status" value="1"/>
</dbReference>
<gene>
    <name evidence="1" type="ORF">SAMN05444277_101397</name>
</gene>
<protein>
    <submittedName>
        <fullName evidence="1">Ligand-binding SRPBCC domain-containing protein</fullName>
    </submittedName>
</protein>
<dbReference type="RefSeq" id="WP_090653958.1">
    <property type="nucleotide sequence ID" value="NZ_FOXQ01000001.1"/>
</dbReference>
<dbReference type="STRING" id="1465490.SAMN05444277_101397"/>
<evidence type="ECO:0000313" key="2">
    <source>
        <dbReference type="Proteomes" id="UP000199031"/>
    </source>
</evidence>
<dbReference type="Gene3D" id="3.30.530.20">
    <property type="match status" value="1"/>
</dbReference>
<dbReference type="AlphaFoldDB" id="A0A1I5RSM0"/>
<keyword evidence="2" id="KW-1185">Reference proteome</keyword>
<dbReference type="SUPFAM" id="SSF55961">
    <property type="entry name" value="Bet v1-like"/>
    <property type="match status" value="1"/>
</dbReference>
<sequence length="161" mass="18479">MPVVNLQTRVNAPIEICFDLSRSINLHTISTAQTKEKAIAGRTSGLIELSETVTWQATHFGIKQKLTSKITAYERPFHFRDEQVKGAFKYIKHDHYFIQDDGFVIMKDVFEFGSPLGLLGKLADKFVLTKYLTGFLLRRNNLIKEYAETEKWKTVLDSSAY</sequence>
<dbReference type="InterPro" id="IPR023393">
    <property type="entry name" value="START-like_dom_sf"/>
</dbReference>
<dbReference type="Proteomes" id="UP000199031">
    <property type="component" value="Unassembled WGS sequence"/>
</dbReference>
<proteinExistence type="predicted"/>
<evidence type="ECO:0000313" key="1">
    <source>
        <dbReference type="EMBL" id="SFP61493.1"/>
    </source>
</evidence>